<keyword evidence="2" id="KW-1185">Reference proteome</keyword>
<comment type="caution">
    <text evidence="1">The sequence shown here is derived from an EMBL/GenBank/DDBJ whole genome shotgun (WGS) entry which is preliminary data.</text>
</comment>
<accession>A0A6A0BC90</accession>
<name>A0A6A0BC90_9LACT</name>
<evidence type="ECO:0000313" key="1">
    <source>
        <dbReference type="EMBL" id="GFH42121.1"/>
    </source>
</evidence>
<dbReference type="AlphaFoldDB" id="A0A6A0BC90"/>
<proteinExistence type="predicted"/>
<gene>
    <name evidence="1" type="ORF">Hs30E_06720</name>
</gene>
<organism evidence="1 2">
    <name type="scientific">Pseudolactococcus hodotermopsidis</name>
    <dbReference type="NCBI Taxonomy" id="2709157"/>
    <lineage>
        <taxon>Bacteria</taxon>
        <taxon>Bacillati</taxon>
        <taxon>Bacillota</taxon>
        <taxon>Bacilli</taxon>
        <taxon>Lactobacillales</taxon>
        <taxon>Streptococcaceae</taxon>
        <taxon>Pseudolactococcus</taxon>
    </lineage>
</organism>
<sequence>MTNASHVKADNDQLAMHLNKENQQFFISLTAYLRGTPKILLLLKLKRKKTHDT</sequence>
<dbReference type="EMBL" id="BLLI01000013">
    <property type="protein sequence ID" value="GFH42121.1"/>
    <property type="molecule type" value="Genomic_DNA"/>
</dbReference>
<dbReference type="Proteomes" id="UP000480303">
    <property type="component" value="Unassembled WGS sequence"/>
</dbReference>
<dbReference type="RefSeq" id="WP_172207968.1">
    <property type="nucleotide sequence ID" value="NZ_BLLI01000013.1"/>
</dbReference>
<evidence type="ECO:0000313" key="2">
    <source>
        <dbReference type="Proteomes" id="UP000480303"/>
    </source>
</evidence>
<protein>
    <submittedName>
        <fullName evidence="1">Uncharacterized protein</fullName>
    </submittedName>
</protein>
<reference evidence="1 2" key="1">
    <citation type="submission" date="2020-02" db="EMBL/GenBank/DDBJ databases">
        <title>Draft genome sequence of Lactococcus sp. Hs30E4-3.</title>
        <authorList>
            <person name="Noda S."/>
            <person name="Yuki M."/>
            <person name="Ohkuma M."/>
        </authorList>
    </citation>
    <scope>NUCLEOTIDE SEQUENCE [LARGE SCALE GENOMIC DNA]</scope>
    <source>
        <strain evidence="1 2">Hs30E4-3</strain>
    </source>
</reference>